<evidence type="ECO:0000313" key="4">
    <source>
        <dbReference type="Proteomes" id="UP000504635"/>
    </source>
</evidence>
<organism evidence="4 5">
    <name type="scientific">Sitophilus oryzae</name>
    <name type="common">Rice weevil</name>
    <name type="synonym">Curculio oryzae</name>
    <dbReference type="NCBI Taxonomy" id="7048"/>
    <lineage>
        <taxon>Eukaryota</taxon>
        <taxon>Metazoa</taxon>
        <taxon>Ecdysozoa</taxon>
        <taxon>Arthropoda</taxon>
        <taxon>Hexapoda</taxon>
        <taxon>Insecta</taxon>
        <taxon>Pterygota</taxon>
        <taxon>Neoptera</taxon>
        <taxon>Endopterygota</taxon>
        <taxon>Coleoptera</taxon>
        <taxon>Polyphaga</taxon>
        <taxon>Cucujiformia</taxon>
        <taxon>Curculionidae</taxon>
        <taxon>Dryophthorinae</taxon>
        <taxon>Sitophilus</taxon>
    </lineage>
</organism>
<dbReference type="PANTHER" id="PTHR21683">
    <property type="entry name" value="COILED-COIL DOMAIN-CONTAINING PROTEIN 42 LIKE-2-LIKE-RELATED"/>
    <property type="match status" value="1"/>
</dbReference>
<reference evidence="5" key="1">
    <citation type="submission" date="2025-08" db="UniProtKB">
        <authorList>
            <consortium name="RefSeq"/>
        </authorList>
    </citation>
    <scope>IDENTIFICATION</scope>
    <source>
        <tissue evidence="5">Gonads</tissue>
    </source>
</reference>
<dbReference type="OrthoDB" id="10264298at2759"/>
<evidence type="ECO:0000313" key="5">
    <source>
        <dbReference type="RefSeq" id="XP_030747559.1"/>
    </source>
</evidence>
<feature type="coiled-coil region" evidence="2">
    <location>
        <begin position="182"/>
        <end position="255"/>
    </location>
</feature>
<protein>
    <submittedName>
        <fullName evidence="5">Coiled-coil domain-containing protein 42 homolog isoform X2</fullName>
    </submittedName>
</protein>
<keyword evidence="4" id="KW-1185">Reference proteome</keyword>
<proteinExistence type="predicted"/>
<dbReference type="Pfam" id="PF13863">
    <property type="entry name" value="DUF4200"/>
    <property type="match status" value="1"/>
</dbReference>
<dbReference type="GeneID" id="115876029"/>
<evidence type="ECO:0000256" key="2">
    <source>
        <dbReference type="SAM" id="Coils"/>
    </source>
</evidence>
<dbReference type="PANTHER" id="PTHR21683:SF2">
    <property type="entry name" value="COILED-COIL DOMAIN-CONTAINING PROTEIN 42 LIKE-2-LIKE"/>
    <property type="match status" value="1"/>
</dbReference>
<evidence type="ECO:0000256" key="1">
    <source>
        <dbReference type="ARBA" id="ARBA00023054"/>
    </source>
</evidence>
<evidence type="ECO:0000259" key="3">
    <source>
        <dbReference type="Pfam" id="PF13863"/>
    </source>
</evidence>
<dbReference type="InterPro" id="IPR051147">
    <property type="entry name" value="CFAP_domain-containing"/>
</dbReference>
<accession>A0A6J2X9N6</accession>
<dbReference type="AlphaFoldDB" id="A0A6J2X9N6"/>
<dbReference type="GO" id="GO:0005856">
    <property type="term" value="C:cytoskeleton"/>
    <property type="evidence" value="ECO:0007669"/>
    <property type="project" value="UniProtKB-ARBA"/>
</dbReference>
<dbReference type="RefSeq" id="XP_030747559.1">
    <property type="nucleotide sequence ID" value="XM_030891699.1"/>
</dbReference>
<sequence length="346" mass="41216">MNFTKNTTVFDKMVFPKKPNYEYVGEYFASKVAESSIKIANPNTGDDIERMNVIISNYIATQQLEKTTRKLTAKRNAYQQKRKCVLEMWKDLQVKEESFRQNFIRFNQFVKENQEKKERAANKIMEQNSLKQERERKMNALLEICEQIKKVKAKMDANIGRYRIYEEFLMEVVDYDSSMQSINDLLKRYDALIEARKELNDIQQRDLNKLEKAKSNLKELISNYTQKIEKITNQIQVLHERYEKAKSNCRKWEQLHKHTKLEVTEMLLNTVAVKEICKKMYLEICHRKRIKPTYIDDTEKQLITIKQAIGEYEIINRRVTEMEEKDLRASIEAKDSYSTIKSQGNK</sequence>
<name>A0A6J2X9N6_SITOR</name>
<feature type="domain" description="DUF4200" evidence="3">
    <location>
        <begin position="61"/>
        <end position="174"/>
    </location>
</feature>
<gene>
    <name evidence="5" type="primary">LOC115876029</name>
</gene>
<dbReference type="Proteomes" id="UP000504635">
    <property type="component" value="Unplaced"/>
</dbReference>
<keyword evidence="1 2" id="KW-0175">Coiled coil</keyword>
<dbReference type="InterPro" id="IPR025252">
    <property type="entry name" value="DUF4200"/>
</dbReference>